<dbReference type="NCBIfam" id="TIGR00633">
    <property type="entry name" value="xth"/>
    <property type="match status" value="1"/>
</dbReference>
<feature type="active site" description="Proton donor/acceptor" evidence="6">
    <location>
        <position position="151"/>
    </location>
</feature>
<feature type="site" description="Important for catalytic activity" evidence="8">
    <location>
        <position position="223"/>
    </location>
</feature>
<feature type="active site" description="Proton acceptor" evidence="6">
    <location>
        <position position="249"/>
    </location>
</feature>
<dbReference type="GO" id="GO:0008311">
    <property type="term" value="F:double-stranded DNA 3'-5' DNA exonuclease activity"/>
    <property type="evidence" value="ECO:0007669"/>
    <property type="project" value="TreeGrafter"/>
</dbReference>
<feature type="site" description="Interaction with DNA substrate" evidence="8">
    <location>
        <position position="249"/>
    </location>
</feature>
<dbReference type="PROSITE" id="PS00726">
    <property type="entry name" value="AP_NUCLEASE_F1_1"/>
    <property type="match status" value="1"/>
</dbReference>
<dbReference type="SUPFAM" id="SSF56219">
    <property type="entry name" value="DNase I-like"/>
    <property type="match status" value="1"/>
</dbReference>
<evidence type="ECO:0000256" key="4">
    <source>
        <dbReference type="ARBA" id="ARBA00022801"/>
    </source>
</evidence>
<evidence type="ECO:0000259" key="9">
    <source>
        <dbReference type="Pfam" id="PF03372"/>
    </source>
</evidence>
<reference evidence="10 11" key="1">
    <citation type="submission" date="2014-09" db="EMBL/GenBank/DDBJ databases">
        <title>Sporocytophaga myxococcoides PG-01 genome sequencing.</title>
        <authorList>
            <person name="Liu L."/>
            <person name="Gao P.J."/>
            <person name="Chen G.J."/>
            <person name="Wang L.S."/>
        </authorList>
    </citation>
    <scope>NUCLEOTIDE SEQUENCE [LARGE SCALE GENOMIC DNA]</scope>
    <source>
        <strain evidence="10 11">PG-01</strain>
    </source>
</reference>
<sequence length="258" mass="29553">MAILHLVNWNVNGIRSIMKKDFVRDIHTLNPDILCLQETKAGVHDVETLCAMLPEYKVYGNASKARKGYSGTAILTKSIPISVTYDMNVEEHDQEGRVITAEYDKFFLLTVYVPNSGEGLKRLDYRERWDADFLNYVLHLNAQKPVIIAGDLNVAHTEKDIANAKKNYNKSAGYTQREIDGFNRLLNSGFSDTFRLLHPDEIKYTYWSNFFNSRAKNIGWRIDYFVVSNSLISQVKEATVSNEFMGSDHCPIELKIEI</sequence>
<comment type="cofactor">
    <cofactor evidence="1">
        <name>Mn(2+)</name>
        <dbReference type="ChEBI" id="CHEBI:29035"/>
    </cofactor>
</comment>
<evidence type="ECO:0000256" key="7">
    <source>
        <dbReference type="PIRSR" id="PIRSR604808-2"/>
    </source>
</evidence>
<dbReference type="STRING" id="153721.MYP_898"/>
<dbReference type="RefSeq" id="WP_231569999.1">
    <property type="nucleotide sequence ID" value="NZ_BBLT01000001.1"/>
</dbReference>
<feature type="binding site" evidence="7">
    <location>
        <position position="38"/>
    </location>
    <ligand>
        <name>Mg(2+)</name>
        <dbReference type="ChEBI" id="CHEBI:18420"/>
        <label>1</label>
    </ligand>
</feature>
<dbReference type="InterPro" id="IPR020848">
    <property type="entry name" value="AP_endonuclease_F1_CS"/>
</dbReference>
<dbReference type="GO" id="GO:0008081">
    <property type="term" value="F:phosphoric diester hydrolase activity"/>
    <property type="evidence" value="ECO:0007669"/>
    <property type="project" value="TreeGrafter"/>
</dbReference>
<dbReference type="GO" id="GO:0003906">
    <property type="term" value="F:DNA-(apurinic or apyrimidinic site) endonuclease activity"/>
    <property type="evidence" value="ECO:0007669"/>
    <property type="project" value="TreeGrafter"/>
</dbReference>
<dbReference type="AlphaFoldDB" id="A0A098L9N2"/>
<keyword evidence="3 7" id="KW-0479">Metal-binding</keyword>
<keyword evidence="5 7" id="KW-0460">Magnesium</keyword>
<proteinExistence type="inferred from homology"/>
<keyword evidence="11" id="KW-1185">Reference proteome</keyword>
<protein>
    <submittedName>
        <fullName evidence="10">Exodeoxyribonuclease III</fullName>
    </submittedName>
</protein>
<dbReference type="Pfam" id="PF03372">
    <property type="entry name" value="Exo_endo_phos"/>
    <property type="match status" value="1"/>
</dbReference>
<dbReference type="NCBIfam" id="TIGR00195">
    <property type="entry name" value="exoDNase_III"/>
    <property type="match status" value="1"/>
</dbReference>
<dbReference type="GO" id="GO:0006284">
    <property type="term" value="P:base-excision repair"/>
    <property type="evidence" value="ECO:0007669"/>
    <property type="project" value="TreeGrafter"/>
</dbReference>
<dbReference type="CDD" id="cd09087">
    <property type="entry name" value="Ape1-like_AP-endo"/>
    <property type="match status" value="1"/>
</dbReference>
<comment type="cofactor">
    <cofactor evidence="7">
        <name>Mg(2+)</name>
        <dbReference type="ChEBI" id="CHEBI:18420"/>
    </cofactor>
    <cofactor evidence="7">
        <name>Mn(2+)</name>
        <dbReference type="ChEBI" id="CHEBI:29035"/>
    </cofactor>
    <text evidence="7">Probably binds two magnesium or manganese ions per subunit.</text>
</comment>
<dbReference type="Proteomes" id="UP000030185">
    <property type="component" value="Unassembled WGS sequence"/>
</dbReference>
<dbReference type="InterPro" id="IPR004808">
    <property type="entry name" value="AP_endonuc_1"/>
</dbReference>
<dbReference type="GO" id="GO:0003677">
    <property type="term" value="F:DNA binding"/>
    <property type="evidence" value="ECO:0007669"/>
    <property type="project" value="InterPro"/>
</dbReference>
<comment type="similarity">
    <text evidence="2">Belongs to the DNA repair enzymes AP/ExoA family.</text>
</comment>
<dbReference type="PROSITE" id="PS00728">
    <property type="entry name" value="AP_NUCLEASE_F1_3"/>
    <property type="match status" value="1"/>
</dbReference>
<feature type="active site" evidence="6">
    <location>
        <position position="112"/>
    </location>
</feature>
<dbReference type="PANTHER" id="PTHR22748:SF6">
    <property type="entry name" value="DNA-(APURINIC OR APYRIMIDINIC SITE) ENDONUCLEASE"/>
    <property type="match status" value="1"/>
</dbReference>
<feature type="binding site" evidence="7">
    <location>
        <position position="249"/>
    </location>
    <ligand>
        <name>Mg(2+)</name>
        <dbReference type="ChEBI" id="CHEBI:18420"/>
        <label>1</label>
    </ligand>
</feature>
<evidence type="ECO:0000256" key="5">
    <source>
        <dbReference type="ARBA" id="ARBA00022842"/>
    </source>
</evidence>
<evidence type="ECO:0000256" key="2">
    <source>
        <dbReference type="ARBA" id="ARBA00007092"/>
    </source>
</evidence>
<organism evidence="10 11">
    <name type="scientific">Sporocytophaga myxococcoides</name>
    <dbReference type="NCBI Taxonomy" id="153721"/>
    <lineage>
        <taxon>Bacteria</taxon>
        <taxon>Pseudomonadati</taxon>
        <taxon>Bacteroidota</taxon>
        <taxon>Cytophagia</taxon>
        <taxon>Cytophagales</taxon>
        <taxon>Cytophagaceae</taxon>
        <taxon>Sporocytophaga</taxon>
    </lineage>
</organism>
<gene>
    <name evidence="10" type="ORF">MYP_898</name>
</gene>
<keyword evidence="7" id="KW-0464">Manganese</keyword>
<feature type="binding site" evidence="7">
    <location>
        <position position="153"/>
    </location>
    <ligand>
        <name>Mg(2+)</name>
        <dbReference type="ChEBI" id="CHEBI:18420"/>
        <label>1</label>
    </ligand>
</feature>
<feature type="site" description="Transition state stabilizer" evidence="8">
    <location>
        <position position="153"/>
    </location>
</feature>
<evidence type="ECO:0000313" key="11">
    <source>
        <dbReference type="Proteomes" id="UP000030185"/>
    </source>
</evidence>
<dbReference type="PANTHER" id="PTHR22748">
    <property type="entry name" value="AP ENDONUCLEASE"/>
    <property type="match status" value="1"/>
</dbReference>
<dbReference type="InterPro" id="IPR036691">
    <property type="entry name" value="Endo/exonu/phosph_ase_sf"/>
</dbReference>
<evidence type="ECO:0000313" key="10">
    <source>
        <dbReference type="EMBL" id="GAL83671.1"/>
    </source>
</evidence>
<feature type="binding site" evidence="7">
    <location>
        <position position="248"/>
    </location>
    <ligand>
        <name>Mg(2+)</name>
        <dbReference type="ChEBI" id="CHEBI:18420"/>
        <label>1</label>
    </ligand>
</feature>
<dbReference type="PROSITE" id="PS51435">
    <property type="entry name" value="AP_NUCLEASE_F1_4"/>
    <property type="match status" value="1"/>
</dbReference>
<dbReference type="InterPro" id="IPR005135">
    <property type="entry name" value="Endo/exonuclease/phosphatase"/>
</dbReference>
<dbReference type="Gene3D" id="3.60.10.10">
    <property type="entry name" value="Endonuclease/exonuclease/phosphatase"/>
    <property type="match status" value="1"/>
</dbReference>
<evidence type="ECO:0000256" key="8">
    <source>
        <dbReference type="PIRSR" id="PIRSR604808-3"/>
    </source>
</evidence>
<evidence type="ECO:0000256" key="3">
    <source>
        <dbReference type="ARBA" id="ARBA00022723"/>
    </source>
</evidence>
<accession>A0A098L9N2</accession>
<dbReference type="eggNOG" id="COG0708">
    <property type="taxonomic scope" value="Bacteria"/>
</dbReference>
<feature type="binding site" evidence="7">
    <location>
        <position position="151"/>
    </location>
    <ligand>
        <name>Mg(2+)</name>
        <dbReference type="ChEBI" id="CHEBI:18420"/>
        <label>1</label>
    </ligand>
</feature>
<evidence type="ECO:0000256" key="1">
    <source>
        <dbReference type="ARBA" id="ARBA00001936"/>
    </source>
</evidence>
<comment type="caution">
    <text evidence="10">The sequence shown here is derived from an EMBL/GenBank/DDBJ whole genome shotgun (WGS) entry which is preliminary data.</text>
</comment>
<name>A0A098L9N2_9BACT</name>
<feature type="domain" description="Endonuclease/exonuclease/phosphatase" evidence="9">
    <location>
        <begin position="8"/>
        <end position="249"/>
    </location>
</feature>
<keyword evidence="4" id="KW-0378">Hydrolase</keyword>
<dbReference type="InterPro" id="IPR020847">
    <property type="entry name" value="AP_endonuclease_F1_BS"/>
</dbReference>
<feature type="binding site" evidence="7">
    <location>
        <position position="10"/>
    </location>
    <ligand>
        <name>Mg(2+)</name>
        <dbReference type="ChEBI" id="CHEBI:18420"/>
        <label>1</label>
    </ligand>
</feature>
<evidence type="ECO:0000256" key="6">
    <source>
        <dbReference type="PIRSR" id="PIRSR604808-1"/>
    </source>
</evidence>
<dbReference type="GO" id="GO:0046872">
    <property type="term" value="F:metal ion binding"/>
    <property type="evidence" value="ECO:0007669"/>
    <property type="project" value="UniProtKB-KW"/>
</dbReference>
<dbReference type="EMBL" id="BBLT01000001">
    <property type="protein sequence ID" value="GAL83671.1"/>
    <property type="molecule type" value="Genomic_DNA"/>
</dbReference>